<accession>A0AAV4MNS3</accession>
<keyword evidence="2" id="KW-1185">Reference proteome</keyword>
<organism evidence="1 2">
    <name type="scientific">Caerostris darwini</name>
    <dbReference type="NCBI Taxonomy" id="1538125"/>
    <lineage>
        <taxon>Eukaryota</taxon>
        <taxon>Metazoa</taxon>
        <taxon>Ecdysozoa</taxon>
        <taxon>Arthropoda</taxon>
        <taxon>Chelicerata</taxon>
        <taxon>Arachnida</taxon>
        <taxon>Araneae</taxon>
        <taxon>Araneomorphae</taxon>
        <taxon>Entelegynae</taxon>
        <taxon>Araneoidea</taxon>
        <taxon>Araneidae</taxon>
        <taxon>Caerostris</taxon>
    </lineage>
</organism>
<comment type="caution">
    <text evidence="1">The sequence shown here is derived from an EMBL/GenBank/DDBJ whole genome shotgun (WGS) entry which is preliminary data.</text>
</comment>
<dbReference type="Proteomes" id="UP001054837">
    <property type="component" value="Unassembled WGS sequence"/>
</dbReference>
<sequence length="91" mass="10742">MFPSVPNAHLRGIKPSDLFPPLWLYYSARRETKAVFCRVAWLGTNFRFMRIGNTVMVNETFPNYDDQMQPMKILAKIKKKKQPKNCDMEED</sequence>
<dbReference type="AlphaFoldDB" id="A0AAV4MNS3"/>
<evidence type="ECO:0000313" key="1">
    <source>
        <dbReference type="EMBL" id="GIX74086.1"/>
    </source>
</evidence>
<reference evidence="1 2" key="1">
    <citation type="submission" date="2021-06" db="EMBL/GenBank/DDBJ databases">
        <title>Caerostris darwini draft genome.</title>
        <authorList>
            <person name="Kono N."/>
            <person name="Arakawa K."/>
        </authorList>
    </citation>
    <scope>NUCLEOTIDE SEQUENCE [LARGE SCALE GENOMIC DNA]</scope>
</reference>
<gene>
    <name evidence="1" type="ORF">CDAR_390731</name>
</gene>
<dbReference type="EMBL" id="BPLQ01000693">
    <property type="protein sequence ID" value="GIX74086.1"/>
    <property type="molecule type" value="Genomic_DNA"/>
</dbReference>
<proteinExistence type="predicted"/>
<name>A0AAV4MNS3_9ARAC</name>
<evidence type="ECO:0000313" key="2">
    <source>
        <dbReference type="Proteomes" id="UP001054837"/>
    </source>
</evidence>
<protein>
    <submittedName>
        <fullName evidence="1">Uncharacterized protein</fullName>
    </submittedName>
</protein>